<feature type="transmembrane region" description="Helical" evidence="8">
    <location>
        <begin position="167"/>
        <end position="189"/>
    </location>
</feature>
<sequence length="485" mass="52572">MTTAYSDHDFVSVKGFSAAEMMSEAERYALKKISKRSGATISLAVLAGAFIGLAFLFYITVTTGNDSASWGMTRLIGGLAFSMGLILIVIFEGELFTSTVLSSISWANNQVGIGKLFSTWGKVYLGNFIGAMILLALVTAAGLYQLDGGQWGLNALNIARHKLHHTWLEAFTLGVLCNILVCTAIWLTFCSANPVVKAVMTMLPVAMFVSSGFEHSIANMFMVPLGIVISHFSPDAFWTQLGVSASSYADLTVSHFIVNNLIPVTLGNVVGGAVLVGLANWGIYTKQMQQPEMLAVNSPVTLNKASKDSAMMNKMKVKDLMNTSPIVLKANDRTVDAIDVLLSNQLTGAPVCDNQLHVVGFFSVHDVMVNLWCEDYLPDADQCVSDLMNDDVTALSANESLIDVAEFLVVDKEKAFPVSDMGIATSLSYKPLKDRVREAKMSKPHILPVLENNRLVGVISRSDVLKAMRPLYNANETISQMSQAI</sequence>
<feature type="domain" description="CBS" evidence="9">
    <location>
        <begin position="388"/>
        <end position="477"/>
    </location>
</feature>
<dbReference type="InterPro" id="IPR023271">
    <property type="entry name" value="Aquaporin-like"/>
</dbReference>
<evidence type="ECO:0000313" key="11">
    <source>
        <dbReference type="Proteomes" id="UP000071641"/>
    </source>
</evidence>
<keyword evidence="3 8" id="KW-1133">Transmembrane helix</keyword>
<keyword evidence="2 8" id="KW-0812">Transmembrane</keyword>
<protein>
    <recommendedName>
        <fullName evidence="6">Formate transporter FocA</fullName>
    </recommendedName>
</protein>
<evidence type="ECO:0000313" key="10">
    <source>
        <dbReference type="EMBL" id="CZF80447.1"/>
    </source>
</evidence>
<dbReference type="NCBIfam" id="TIGR00790">
    <property type="entry name" value="fnt"/>
    <property type="match status" value="1"/>
</dbReference>
<evidence type="ECO:0000256" key="8">
    <source>
        <dbReference type="SAM" id="Phobius"/>
    </source>
</evidence>
<evidence type="ECO:0000256" key="2">
    <source>
        <dbReference type="ARBA" id="ARBA00022692"/>
    </source>
</evidence>
<evidence type="ECO:0000259" key="9">
    <source>
        <dbReference type="PROSITE" id="PS51371"/>
    </source>
</evidence>
<keyword evidence="11" id="KW-1185">Reference proteome</keyword>
<dbReference type="OrthoDB" id="9786493at2"/>
<dbReference type="SUPFAM" id="SSF54631">
    <property type="entry name" value="CBS-domain pair"/>
    <property type="match status" value="1"/>
</dbReference>
<name>A0A128F0X7_9GAMM</name>
<accession>A0A128F0X7</accession>
<organism evidence="10 11">
    <name type="scientific">Grimontia celer</name>
    <dbReference type="NCBI Taxonomy" id="1796497"/>
    <lineage>
        <taxon>Bacteria</taxon>
        <taxon>Pseudomonadati</taxon>
        <taxon>Pseudomonadota</taxon>
        <taxon>Gammaproteobacteria</taxon>
        <taxon>Vibrionales</taxon>
        <taxon>Vibrionaceae</taxon>
        <taxon>Grimontia</taxon>
    </lineage>
</organism>
<evidence type="ECO:0000256" key="3">
    <source>
        <dbReference type="ARBA" id="ARBA00022989"/>
    </source>
</evidence>
<dbReference type="STRING" id="1796497.GCE9029_02072"/>
<evidence type="ECO:0000256" key="5">
    <source>
        <dbReference type="ARBA" id="ARBA00049660"/>
    </source>
</evidence>
<dbReference type="Pfam" id="PF01226">
    <property type="entry name" value="Form_Nir_trans"/>
    <property type="match status" value="1"/>
</dbReference>
<feature type="transmembrane region" description="Helical" evidence="8">
    <location>
        <begin position="261"/>
        <end position="284"/>
    </location>
</feature>
<dbReference type="Proteomes" id="UP000071641">
    <property type="component" value="Unassembled WGS sequence"/>
</dbReference>
<dbReference type="EMBL" id="FIZX01000001">
    <property type="protein sequence ID" value="CZF80447.1"/>
    <property type="molecule type" value="Genomic_DNA"/>
</dbReference>
<evidence type="ECO:0000256" key="6">
    <source>
        <dbReference type="NCBIfam" id="TIGR04060"/>
    </source>
</evidence>
<reference evidence="11" key="1">
    <citation type="submission" date="2016-02" db="EMBL/GenBank/DDBJ databases">
        <authorList>
            <person name="Rodrigo-Torres Lidia"/>
            <person name="Arahal R.David."/>
        </authorList>
    </citation>
    <scope>NUCLEOTIDE SEQUENCE [LARGE SCALE GENOMIC DNA]</scope>
    <source>
        <strain evidence="11">CECT 9029</strain>
    </source>
</reference>
<evidence type="ECO:0000256" key="7">
    <source>
        <dbReference type="PROSITE-ProRule" id="PRU00703"/>
    </source>
</evidence>
<dbReference type="PANTHER" id="PTHR30520">
    <property type="entry name" value="FORMATE TRANSPORTER-RELATED"/>
    <property type="match status" value="1"/>
</dbReference>
<feature type="domain" description="CBS" evidence="9">
    <location>
        <begin position="321"/>
        <end position="380"/>
    </location>
</feature>
<dbReference type="GO" id="GO:0005886">
    <property type="term" value="C:plasma membrane"/>
    <property type="evidence" value="ECO:0007669"/>
    <property type="project" value="UniProtKB-UniRule"/>
</dbReference>
<dbReference type="Gene3D" id="3.10.580.10">
    <property type="entry name" value="CBS-domain"/>
    <property type="match status" value="1"/>
</dbReference>
<dbReference type="PANTHER" id="PTHR30520:SF6">
    <property type="entry name" value="FORMATE_NITRATE FAMILY TRANSPORTER (EUROFUNG)"/>
    <property type="match status" value="1"/>
</dbReference>
<proteinExistence type="inferred from homology"/>
<dbReference type="PROSITE" id="PS51371">
    <property type="entry name" value="CBS"/>
    <property type="match status" value="2"/>
</dbReference>
<keyword evidence="7" id="KW-0129">CBS domain</keyword>
<comment type="subcellular location">
    <subcellularLocation>
        <location evidence="1">Membrane</location>
        <topology evidence="1">Multi-pass membrane protein</topology>
    </subcellularLocation>
</comment>
<feature type="transmembrane region" description="Helical" evidence="8">
    <location>
        <begin position="71"/>
        <end position="91"/>
    </location>
</feature>
<dbReference type="InterPro" id="IPR023999">
    <property type="entry name" value="Formate_transptr_FocA"/>
</dbReference>
<dbReference type="InterPro" id="IPR000644">
    <property type="entry name" value="CBS_dom"/>
</dbReference>
<dbReference type="GO" id="GO:0015499">
    <property type="term" value="F:formate transmembrane transporter activity"/>
    <property type="evidence" value="ECO:0007669"/>
    <property type="project" value="UniProtKB-UniRule"/>
</dbReference>
<dbReference type="Gene3D" id="1.20.1080.10">
    <property type="entry name" value="Glycerol uptake facilitator protein"/>
    <property type="match status" value="1"/>
</dbReference>
<feature type="transmembrane region" description="Helical" evidence="8">
    <location>
        <begin position="124"/>
        <end position="146"/>
    </location>
</feature>
<evidence type="ECO:0000256" key="4">
    <source>
        <dbReference type="ARBA" id="ARBA00023136"/>
    </source>
</evidence>
<feature type="transmembrane region" description="Helical" evidence="8">
    <location>
        <begin position="39"/>
        <end position="59"/>
    </location>
</feature>
<gene>
    <name evidence="10" type="primary">focA_2</name>
    <name evidence="10" type="ORF">GCE9029_02072</name>
</gene>
<dbReference type="Pfam" id="PF00571">
    <property type="entry name" value="CBS"/>
    <property type="match status" value="2"/>
</dbReference>
<comment type="similarity">
    <text evidence="5">Belongs to the FNT transporter (TC 1.A.16) family.</text>
</comment>
<dbReference type="InterPro" id="IPR046342">
    <property type="entry name" value="CBS_dom_sf"/>
</dbReference>
<dbReference type="NCBIfam" id="TIGR04060">
    <property type="entry name" value="formate_focA"/>
    <property type="match status" value="1"/>
</dbReference>
<keyword evidence="4 8" id="KW-0472">Membrane</keyword>
<dbReference type="AlphaFoldDB" id="A0A128F0X7"/>
<dbReference type="InterPro" id="IPR000292">
    <property type="entry name" value="For/NO2_transpt"/>
</dbReference>
<evidence type="ECO:0000256" key="1">
    <source>
        <dbReference type="ARBA" id="ARBA00004141"/>
    </source>
</evidence>
<dbReference type="RefSeq" id="WP_062663071.1">
    <property type="nucleotide sequence ID" value="NZ_FIZX01000001.1"/>
</dbReference>